<dbReference type="RefSeq" id="WP_134112358.1">
    <property type="nucleotide sequence ID" value="NZ_SOBG01000002.1"/>
</dbReference>
<protein>
    <submittedName>
        <fullName evidence="1">Uncharacterized protein</fullName>
    </submittedName>
</protein>
<keyword evidence="2" id="KW-1185">Reference proteome</keyword>
<reference evidence="1 2" key="1">
    <citation type="submission" date="2019-03" db="EMBL/GenBank/DDBJ databases">
        <title>Genomic Encyclopedia of Type Strains, Phase IV (KMG-IV): sequencing the most valuable type-strain genomes for metagenomic binning, comparative biology and taxonomic classification.</title>
        <authorList>
            <person name="Goeker M."/>
        </authorList>
    </citation>
    <scope>NUCLEOTIDE SEQUENCE [LARGE SCALE GENOMIC DNA]</scope>
    <source>
        <strain evidence="1 2">DSM 100055</strain>
    </source>
</reference>
<name>A0AA46DZE3_9FUSO</name>
<evidence type="ECO:0000313" key="1">
    <source>
        <dbReference type="EMBL" id="TDT71762.1"/>
    </source>
</evidence>
<evidence type="ECO:0000313" key="2">
    <source>
        <dbReference type="Proteomes" id="UP000294678"/>
    </source>
</evidence>
<comment type="caution">
    <text evidence="1">The sequence shown here is derived from an EMBL/GenBank/DDBJ whole genome shotgun (WGS) entry which is preliminary data.</text>
</comment>
<proteinExistence type="predicted"/>
<accession>A0AA46DZE3</accession>
<organism evidence="1 2">
    <name type="scientific">Hypnocyclicus thermotrophus</name>
    <dbReference type="NCBI Taxonomy" id="1627895"/>
    <lineage>
        <taxon>Bacteria</taxon>
        <taxon>Fusobacteriati</taxon>
        <taxon>Fusobacteriota</taxon>
        <taxon>Fusobacteriia</taxon>
        <taxon>Fusobacteriales</taxon>
        <taxon>Fusobacteriaceae</taxon>
        <taxon>Hypnocyclicus</taxon>
    </lineage>
</organism>
<sequence>MKKTLIFALTFILLTVNIYSKQGVSVMYITGMSNSNLSGLNSKFASNGIPKVEEAFSVQGASGYFTFDRIVLGLEAAALLGNDKINTNYIVGLDGMYGKIIMGYALIDNGRLSIIPRFGVGKLSMDVKVEKRNNNDIQTVDDALTLYTEKSKFNMAGTMLDAGVSMEYNLGVDGMTGFMFGIEMGYKFLPLNADFTMDDLSLKSTPAVNMNGYYFVIKLGAGQFN</sequence>
<gene>
    <name evidence="1" type="ORF">EV215_0446</name>
</gene>
<dbReference type="AlphaFoldDB" id="A0AA46DZE3"/>
<dbReference type="Proteomes" id="UP000294678">
    <property type="component" value="Unassembled WGS sequence"/>
</dbReference>
<dbReference type="EMBL" id="SOBG01000002">
    <property type="protein sequence ID" value="TDT71762.1"/>
    <property type="molecule type" value="Genomic_DNA"/>
</dbReference>